<dbReference type="Pfam" id="PF02080">
    <property type="entry name" value="TrkA_C"/>
    <property type="match status" value="1"/>
</dbReference>
<keyword evidence="2" id="KW-0813">Transport</keyword>
<keyword evidence="3" id="KW-0630">Potassium</keyword>
<dbReference type="Pfam" id="PF02254">
    <property type="entry name" value="TrkA_N"/>
    <property type="match status" value="1"/>
</dbReference>
<reference evidence="7" key="1">
    <citation type="submission" date="2021-01" db="EMBL/GenBank/DDBJ databases">
        <title>Whole genome shotgun sequence of Virgisporangium aliadipatigenens NBRC 105644.</title>
        <authorList>
            <person name="Komaki H."/>
            <person name="Tamura T."/>
        </authorList>
    </citation>
    <scope>NUCLEOTIDE SEQUENCE</scope>
    <source>
        <strain evidence="7">NBRC 105644</strain>
    </source>
</reference>
<evidence type="ECO:0000256" key="3">
    <source>
        <dbReference type="ARBA" id="ARBA00022958"/>
    </source>
</evidence>
<dbReference type="InterPro" id="IPR036721">
    <property type="entry name" value="RCK_C_sf"/>
</dbReference>
<evidence type="ECO:0000313" key="8">
    <source>
        <dbReference type="Proteomes" id="UP000619260"/>
    </source>
</evidence>
<evidence type="ECO:0000259" key="6">
    <source>
        <dbReference type="PROSITE" id="PS51202"/>
    </source>
</evidence>
<evidence type="ECO:0000256" key="4">
    <source>
        <dbReference type="ARBA" id="ARBA00023027"/>
    </source>
</evidence>
<keyword evidence="2" id="KW-0633">Potassium transport</keyword>
<dbReference type="PANTHER" id="PTHR43833:SF8">
    <property type="entry name" value="TRK SYSTEM POTASSIUM UPTAKE PROTEIN TRKA"/>
    <property type="match status" value="1"/>
</dbReference>
<dbReference type="AlphaFoldDB" id="A0A8J3YUD1"/>
<dbReference type="Proteomes" id="UP000619260">
    <property type="component" value="Unassembled WGS sequence"/>
</dbReference>
<dbReference type="EMBL" id="BOPF01000056">
    <property type="protein sequence ID" value="GIJ51854.1"/>
    <property type="molecule type" value="Genomic_DNA"/>
</dbReference>
<dbReference type="PROSITE" id="PS51201">
    <property type="entry name" value="RCK_N"/>
    <property type="match status" value="1"/>
</dbReference>
<sequence length="222" mass="24122">MHVVIMGCGRVGSTLAQSLEARGHTVAMIDVNPDAFRRLGSEYRGLTVTGVGFDREVLISAGIERADAFAAVSNGDNSNIIGARVARETFGVQRVVARIYDAKRAEVYERLGIPTVATVRWTADRMLRHIVRDDTTEVWREPTGKVSIIEMAVHNGWVGKPLRALEEATGARVAYVMRFGLGVLPTPSMALQDGDQVFMLVTDDMVPTVLQTGAATPEEKPA</sequence>
<dbReference type="InterPro" id="IPR036291">
    <property type="entry name" value="NAD(P)-bd_dom_sf"/>
</dbReference>
<dbReference type="InterPro" id="IPR006037">
    <property type="entry name" value="RCK_C"/>
</dbReference>
<dbReference type="SUPFAM" id="SSF116726">
    <property type="entry name" value="TrkA C-terminal domain-like"/>
    <property type="match status" value="1"/>
</dbReference>
<dbReference type="PANTHER" id="PTHR43833">
    <property type="entry name" value="POTASSIUM CHANNEL PROTEIN 2-RELATED-RELATED"/>
    <property type="match status" value="1"/>
</dbReference>
<dbReference type="InterPro" id="IPR050721">
    <property type="entry name" value="Trk_Ktr_HKT_K-transport"/>
</dbReference>
<proteinExistence type="predicted"/>
<dbReference type="Gene3D" id="3.30.70.1450">
    <property type="entry name" value="Regulator of K+ conductance, C-terminal domain"/>
    <property type="match status" value="1"/>
</dbReference>
<dbReference type="PROSITE" id="PS51202">
    <property type="entry name" value="RCK_C"/>
    <property type="match status" value="1"/>
</dbReference>
<keyword evidence="2" id="KW-0406">Ion transport</keyword>
<dbReference type="InterPro" id="IPR006036">
    <property type="entry name" value="K_uptake_TrkA"/>
</dbReference>
<name>A0A8J3YUD1_9ACTN</name>
<dbReference type="Gene3D" id="3.40.50.720">
    <property type="entry name" value="NAD(P)-binding Rossmann-like Domain"/>
    <property type="match status" value="1"/>
</dbReference>
<gene>
    <name evidence="7" type="primary">trkA_2</name>
    <name evidence="7" type="ORF">Val02_87400</name>
</gene>
<evidence type="ECO:0000313" key="7">
    <source>
        <dbReference type="EMBL" id="GIJ51854.1"/>
    </source>
</evidence>
<accession>A0A8J3YUD1</accession>
<evidence type="ECO:0000256" key="2">
    <source>
        <dbReference type="ARBA" id="ARBA00022538"/>
    </source>
</evidence>
<comment type="caution">
    <text evidence="7">The sequence shown here is derived from an EMBL/GenBank/DDBJ whole genome shotgun (WGS) entry which is preliminary data.</text>
</comment>
<dbReference type="InterPro" id="IPR003148">
    <property type="entry name" value="RCK_N"/>
</dbReference>
<feature type="domain" description="RCK N-terminal" evidence="5">
    <location>
        <begin position="1"/>
        <end position="118"/>
    </location>
</feature>
<dbReference type="PRINTS" id="PR00335">
    <property type="entry name" value="KUPTAKETRKA"/>
</dbReference>
<keyword evidence="8" id="KW-1185">Reference proteome</keyword>
<feature type="domain" description="RCK C-terminal" evidence="6">
    <location>
        <begin position="136"/>
        <end position="215"/>
    </location>
</feature>
<evidence type="ECO:0000259" key="5">
    <source>
        <dbReference type="PROSITE" id="PS51201"/>
    </source>
</evidence>
<keyword evidence="4" id="KW-0520">NAD</keyword>
<dbReference type="GO" id="GO:0015079">
    <property type="term" value="F:potassium ion transmembrane transporter activity"/>
    <property type="evidence" value="ECO:0007669"/>
    <property type="project" value="InterPro"/>
</dbReference>
<organism evidence="7 8">
    <name type="scientific">Virgisporangium aliadipatigenens</name>
    <dbReference type="NCBI Taxonomy" id="741659"/>
    <lineage>
        <taxon>Bacteria</taxon>
        <taxon>Bacillati</taxon>
        <taxon>Actinomycetota</taxon>
        <taxon>Actinomycetes</taxon>
        <taxon>Micromonosporales</taxon>
        <taxon>Micromonosporaceae</taxon>
        <taxon>Virgisporangium</taxon>
    </lineage>
</organism>
<dbReference type="SUPFAM" id="SSF51735">
    <property type="entry name" value="NAD(P)-binding Rossmann-fold domains"/>
    <property type="match status" value="1"/>
</dbReference>
<protein>
    <recommendedName>
        <fullName evidence="1">Trk system potassium uptake protein TrkA</fullName>
    </recommendedName>
</protein>
<evidence type="ECO:0000256" key="1">
    <source>
        <dbReference type="ARBA" id="ARBA00017378"/>
    </source>
</evidence>
<dbReference type="GO" id="GO:0005886">
    <property type="term" value="C:plasma membrane"/>
    <property type="evidence" value="ECO:0007669"/>
    <property type="project" value="InterPro"/>
</dbReference>
<dbReference type="RefSeq" id="WP_203905281.1">
    <property type="nucleotide sequence ID" value="NZ_BOPF01000056.1"/>
</dbReference>